<dbReference type="InterPro" id="IPR036366">
    <property type="entry name" value="PGBDSf"/>
</dbReference>
<feature type="domain" description="Peptidoglycan binding-like" evidence="2">
    <location>
        <begin position="79"/>
        <end position="125"/>
    </location>
</feature>
<protein>
    <submittedName>
        <fullName evidence="3">Peptidoglycan-binding protein</fullName>
    </submittedName>
</protein>
<sequence>MKARKVLATAMITVALFGSSVAMSPTASAATAAASCKKEQGTGWFCGYYKGTGALLAEGSKGVAVFEVQALIANTTAYYAYHNTELAVDGQFGPRTRAAVRWFQATYMGSGHVDGIVGPNTWKRLRQT</sequence>
<keyword evidence="4" id="KW-1185">Reference proteome</keyword>
<dbReference type="InterPro" id="IPR002477">
    <property type="entry name" value="Peptidoglycan-bd-like"/>
</dbReference>
<dbReference type="RefSeq" id="WP_109197984.1">
    <property type="nucleotide sequence ID" value="NZ_VSZQ01000036.1"/>
</dbReference>
<dbReference type="EMBL" id="VSZQ01000036">
    <property type="protein sequence ID" value="TYR64899.1"/>
    <property type="molecule type" value="Genomic_DNA"/>
</dbReference>
<proteinExistence type="predicted"/>
<dbReference type="Proteomes" id="UP000323242">
    <property type="component" value="Unassembled WGS sequence"/>
</dbReference>
<dbReference type="SUPFAM" id="SSF47090">
    <property type="entry name" value="PGBD-like"/>
    <property type="match status" value="1"/>
</dbReference>
<dbReference type="InterPro" id="IPR036365">
    <property type="entry name" value="PGBD-like_sf"/>
</dbReference>
<evidence type="ECO:0000313" key="3">
    <source>
        <dbReference type="EMBL" id="TYR64899.1"/>
    </source>
</evidence>
<evidence type="ECO:0000256" key="1">
    <source>
        <dbReference type="SAM" id="SignalP"/>
    </source>
</evidence>
<accession>A0A5D4JKP2</accession>
<feature type="signal peptide" evidence="1">
    <location>
        <begin position="1"/>
        <end position="29"/>
    </location>
</feature>
<keyword evidence="1" id="KW-0732">Signal</keyword>
<gene>
    <name evidence="3" type="ORF">FY004_09210</name>
</gene>
<name>A0A5D4JKP2_9ACTN</name>
<dbReference type="AlphaFoldDB" id="A0A5D4JKP2"/>
<feature type="chain" id="PRO_5022698476" evidence="1">
    <location>
        <begin position="30"/>
        <end position="128"/>
    </location>
</feature>
<evidence type="ECO:0000259" key="2">
    <source>
        <dbReference type="Pfam" id="PF01471"/>
    </source>
</evidence>
<comment type="caution">
    <text evidence="3">The sequence shown here is derived from an EMBL/GenBank/DDBJ whole genome shotgun (WGS) entry which is preliminary data.</text>
</comment>
<organism evidence="3 4">
    <name type="scientific">Streptomyces parvus</name>
    <dbReference type="NCBI Taxonomy" id="66428"/>
    <lineage>
        <taxon>Bacteria</taxon>
        <taxon>Bacillati</taxon>
        <taxon>Actinomycetota</taxon>
        <taxon>Actinomycetes</taxon>
        <taxon>Kitasatosporales</taxon>
        <taxon>Streptomycetaceae</taxon>
        <taxon>Streptomyces</taxon>
    </lineage>
</organism>
<evidence type="ECO:0000313" key="4">
    <source>
        <dbReference type="Proteomes" id="UP000323242"/>
    </source>
</evidence>
<dbReference type="Pfam" id="PF01471">
    <property type="entry name" value="PG_binding_1"/>
    <property type="match status" value="1"/>
</dbReference>
<reference evidence="3 4" key="1">
    <citation type="submission" date="2019-08" db="EMBL/GenBank/DDBJ databases">
        <title>Draft genome for granaticin producer strain Streptomyces parvus C05.</title>
        <authorList>
            <person name="Gonzalez-Pimentel J.L."/>
        </authorList>
    </citation>
    <scope>NUCLEOTIDE SEQUENCE [LARGE SCALE GENOMIC DNA]</scope>
    <source>
        <strain evidence="3 4">C05</strain>
    </source>
</reference>
<dbReference type="Gene3D" id="1.10.101.10">
    <property type="entry name" value="PGBD-like superfamily/PGBD"/>
    <property type="match status" value="1"/>
</dbReference>